<evidence type="ECO:0000313" key="2">
    <source>
        <dbReference type="EMBL" id="GAA2005345.1"/>
    </source>
</evidence>
<keyword evidence="1" id="KW-0732">Signal</keyword>
<organism evidence="2 3">
    <name type="scientific">Nocardiopsis rhodophaea</name>
    <dbReference type="NCBI Taxonomy" id="280238"/>
    <lineage>
        <taxon>Bacteria</taxon>
        <taxon>Bacillati</taxon>
        <taxon>Actinomycetota</taxon>
        <taxon>Actinomycetes</taxon>
        <taxon>Streptosporangiales</taxon>
        <taxon>Nocardiopsidaceae</taxon>
        <taxon>Nocardiopsis</taxon>
    </lineage>
</organism>
<protein>
    <recommendedName>
        <fullName evidence="4">Secreted protein</fullName>
    </recommendedName>
</protein>
<gene>
    <name evidence="2" type="ORF">GCM10009799_35980</name>
</gene>
<accession>A0ABN2TDD2</accession>
<comment type="caution">
    <text evidence="2">The sequence shown here is derived from an EMBL/GenBank/DDBJ whole genome shotgun (WGS) entry which is preliminary data.</text>
</comment>
<dbReference type="RefSeq" id="WP_344102297.1">
    <property type="nucleotide sequence ID" value="NZ_BAAAPC010000015.1"/>
</dbReference>
<name>A0ABN2TDD2_9ACTN</name>
<sequence>MATTKLILTSTLATAAIAVAGLSTGTAHAGTLSSLVGDGESVAGTVVDPGAALNEGNHTIQDSKPRDTSLIEPRVADNFYAEELVDTEDMISPTIELGTSK</sequence>
<dbReference type="EMBL" id="BAAAPC010000015">
    <property type="protein sequence ID" value="GAA2005345.1"/>
    <property type="molecule type" value="Genomic_DNA"/>
</dbReference>
<evidence type="ECO:0008006" key="4">
    <source>
        <dbReference type="Google" id="ProtNLM"/>
    </source>
</evidence>
<keyword evidence="3" id="KW-1185">Reference proteome</keyword>
<proteinExistence type="predicted"/>
<reference evidence="2 3" key="1">
    <citation type="journal article" date="2019" name="Int. J. Syst. Evol. Microbiol.">
        <title>The Global Catalogue of Microorganisms (GCM) 10K type strain sequencing project: providing services to taxonomists for standard genome sequencing and annotation.</title>
        <authorList>
            <consortium name="The Broad Institute Genomics Platform"/>
            <consortium name="The Broad Institute Genome Sequencing Center for Infectious Disease"/>
            <person name="Wu L."/>
            <person name="Ma J."/>
        </authorList>
    </citation>
    <scope>NUCLEOTIDE SEQUENCE [LARGE SCALE GENOMIC DNA]</scope>
    <source>
        <strain evidence="2 3">JCM 15313</strain>
    </source>
</reference>
<dbReference type="Proteomes" id="UP001501585">
    <property type="component" value="Unassembled WGS sequence"/>
</dbReference>
<evidence type="ECO:0000256" key="1">
    <source>
        <dbReference type="SAM" id="SignalP"/>
    </source>
</evidence>
<feature type="chain" id="PRO_5046103485" description="Secreted protein" evidence="1">
    <location>
        <begin position="30"/>
        <end position="101"/>
    </location>
</feature>
<evidence type="ECO:0000313" key="3">
    <source>
        <dbReference type="Proteomes" id="UP001501585"/>
    </source>
</evidence>
<feature type="signal peptide" evidence="1">
    <location>
        <begin position="1"/>
        <end position="29"/>
    </location>
</feature>